<proteinExistence type="predicted"/>
<dbReference type="KEGG" id="lsp:Bsph_2683"/>
<protein>
    <submittedName>
        <fullName evidence="1">Uncharacterized protein</fullName>
    </submittedName>
</protein>
<dbReference type="EMBL" id="CP000817">
    <property type="protein sequence ID" value="ACA40223.1"/>
    <property type="molecule type" value="Genomic_DNA"/>
</dbReference>
<organism evidence="1 2">
    <name type="scientific">Lysinibacillus sphaericus (strain C3-41)</name>
    <dbReference type="NCBI Taxonomy" id="444177"/>
    <lineage>
        <taxon>Bacteria</taxon>
        <taxon>Bacillati</taxon>
        <taxon>Bacillota</taxon>
        <taxon>Bacilli</taxon>
        <taxon>Bacillales</taxon>
        <taxon>Bacillaceae</taxon>
        <taxon>Lysinibacillus</taxon>
    </lineage>
</organism>
<gene>
    <name evidence="1" type="ordered locus">Bsph_2683</name>
</gene>
<name>B1HZC6_LYSSC</name>
<reference evidence="1 2" key="1">
    <citation type="journal article" date="2008" name="J. Bacteriol.">
        <title>Complete genome sequence of the mosquitocidal bacterium Bacillus sphaericus C3-41 and comparison with those of closely related Bacillus species.</title>
        <authorList>
            <person name="Hu X."/>
            <person name="Fan W."/>
            <person name="Han B."/>
            <person name="Liu H."/>
            <person name="Zheng D."/>
            <person name="Li Q."/>
            <person name="Dong W."/>
            <person name="Yan J."/>
            <person name="Gao M."/>
            <person name="Berry C."/>
            <person name="Yuan Z."/>
        </authorList>
    </citation>
    <scope>NUCLEOTIDE SEQUENCE [LARGE SCALE GENOMIC DNA]</scope>
    <source>
        <strain evidence="1 2">C3-41</strain>
    </source>
</reference>
<sequence length="37" mass="4346">MLEEYVGYSNDLPNIENERDRKITKAIENELLDGFCL</sequence>
<dbReference type="HOGENOM" id="CLU_215370_0_0_9"/>
<accession>B1HZC6</accession>
<evidence type="ECO:0000313" key="1">
    <source>
        <dbReference type="EMBL" id="ACA40223.1"/>
    </source>
</evidence>
<dbReference type="Proteomes" id="UP000002164">
    <property type="component" value="Chromosome"/>
</dbReference>
<evidence type="ECO:0000313" key="2">
    <source>
        <dbReference type="Proteomes" id="UP000002164"/>
    </source>
</evidence>
<dbReference type="EnsemblBacteria" id="ACA40223">
    <property type="protein sequence ID" value="ACA40223"/>
    <property type="gene ID" value="Bsph_2683"/>
</dbReference>
<dbReference type="AlphaFoldDB" id="B1HZC6"/>